<evidence type="ECO:0000313" key="3">
    <source>
        <dbReference type="Proteomes" id="UP000199439"/>
    </source>
</evidence>
<sequence length="405" mass="46734">MEQLKKKACFDNLYMRKEYRIAKGWEIFIWICLPLLMILFLYLGIMPYLEEKVNVTLAIILTPFALGLEFLLILGLIDTKKNKLIIEKERIISVGVFKTKSLLIKNIKGFKVDKNYLFYFSKNENEKKIKVSRYVGGFGELLSWSQQFFDDLDVEEFKNDEQKILENRAYGMTPKERADNLLKAKKTTKIINVISWMVALSTWFFPKYYQIQIILCGMLPIIGLIIFKSSKGLIRLDEKPNSPYPNIHSTLIIPSLTLLIRALTDFQILDYSGLWVPVSTLVLVIGYIIMNDAYVHYNFKKGSTYLTLLGVFMLGSSYAYGLIITTNGAFEEADPLVYDVGILSKRISKGKTTSYYLELEKWGPQNEIDEVSVSKNIYNSKEVGDKAVVYFNTGLYKIPYFFVIQ</sequence>
<feature type="transmembrane region" description="Helical" evidence="1">
    <location>
        <begin position="55"/>
        <end position="77"/>
    </location>
</feature>
<feature type="transmembrane region" description="Helical" evidence="1">
    <location>
        <begin position="274"/>
        <end position="290"/>
    </location>
</feature>
<evidence type="ECO:0000256" key="1">
    <source>
        <dbReference type="SAM" id="Phobius"/>
    </source>
</evidence>
<keyword evidence="3" id="KW-1185">Reference proteome</keyword>
<keyword evidence="1" id="KW-0472">Membrane</keyword>
<feature type="transmembrane region" description="Helical" evidence="1">
    <location>
        <begin position="187"/>
        <end position="205"/>
    </location>
</feature>
<keyword evidence="1" id="KW-1133">Transmembrane helix</keyword>
<feature type="transmembrane region" description="Helical" evidence="1">
    <location>
        <begin position="27"/>
        <end position="49"/>
    </location>
</feature>
<feature type="transmembrane region" description="Helical" evidence="1">
    <location>
        <begin position="211"/>
        <end position="227"/>
    </location>
</feature>
<feature type="transmembrane region" description="Helical" evidence="1">
    <location>
        <begin position="302"/>
        <end position="323"/>
    </location>
</feature>
<reference evidence="3" key="1">
    <citation type="submission" date="2016-10" db="EMBL/GenBank/DDBJ databases">
        <authorList>
            <person name="Varghese N."/>
            <person name="Submissions S."/>
        </authorList>
    </citation>
    <scope>NUCLEOTIDE SEQUENCE [LARGE SCALE GENOMIC DNA]</scope>
    <source>
        <strain evidence="3">DSM 25730</strain>
    </source>
</reference>
<keyword evidence="1" id="KW-0812">Transmembrane</keyword>
<organism evidence="2 3">
    <name type="scientific">Algibacter pectinivorans</name>
    <dbReference type="NCBI Taxonomy" id="870482"/>
    <lineage>
        <taxon>Bacteria</taxon>
        <taxon>Pseudomonadati</taxon>
        <taxon>Bacteroidota</taxon>
        <taxon>Flavobacteriia</taxon>
        <taxon>Flavobacteriales</taxon>
        <taxon>Flavobacteriaceae</taxon>
        <taxon>Algibacter</taxon>
    </lineage>
</organism>
<protein>
    <submittedName>
        <fullName evidence="2">Uncharacterized protein</fullName>
    </submittedName>
</protein>
<evidence type="ECO:0000313" key="2">
    <source>
        <dbReference type="EMBL" id="SFD04475.1"/>
    </source>
</evidence>
<dbReference type="AlphaFoldDB" id="A0A1I1P3Y1"/>
<accession>A0A1I1P3Y1</accession>
<gene>
    <name evidence="2" type="ORF">SAMN04487987_103149</name>
</gene>
<proteinExistence type="predicted"/>
<dbReference type="Proteomes" id="UP000199439">
    <property type="component" value="Unassembled WGS sequence"/>
</dbReference>
<name>A0A1I1P3Y1_9FLAO</name>
<dbReference type="EMBL" id="FOMI01000003">
    <property type="protein sequence ID" value="SFD04475.1"/>
    <property type="molecule type" value="Genomic_DNA"/>
</dbReference>